<evidence type="ECO:0000259" key="1">
    <source>
        <dbReference type="Pfam" id="PF12680"/>
    </source>
</evidence>
<name>A0ABS6SHY3_9SPHN</name>
<reference evidence="2 3" key="1">
    <citation type="submission" date="2021-04" db="EMBL/GenBank/DDBJ databases">
        <authorList>
            <person name="Pira H."/>
            <person name="Risdian C."/>
            <person name="Wink J."/>
        </authorList>
    </citation>
    <scope>NUCLEOTIDE SEQUENCE [LARGE SCALE GENOMIC DNA]</scope>
    <source>
        <strain evidence="2 3">WH131</strain>
    </source>
</reference>
<gene>
    <name evidence="2" type="ORF">KCG45_00370</name>
</gene>
<protein>
    <submittedName>
        <fullName evidence="2">Nuclear transport factor 2 family protein</fullName>
    </submittedName>
</protein>
<dbReference type="Proteomes" id="UP000699975">
    <property type="component" value="Unassembled WGS sequence"/>
</dbReference>
<evidence type="ECO:0000313" key="2">
    <source>
        <dbReference type="EMBL" id="MBV7264626.1"/>
    </source>
</evidence>
<dbReference type="RefSeq" id="WP_218315181.1">
    <property type="nucleotide sequence ID" value="NZ_JAGSPB010000001.1"/>
</dbReference>
<keyword evidence="3" id="KW-1185">Reference proteome</keyword>
<dbReference type="EMBL" id="JAGSPB010000001">
    <property type="protein sequence ID" value="MBV7264626.1"/>
    <property type="molecule type" value="Genomic_DNA"/>
</dbReference>
<evidence type="ECO:0000313" key="3">
    <source>
        <dbReference type="Proteomes" id="UP000699975"/>
    </source>
</evidence>
<accession>A0ABS6SHY3</accession>
<comment type="caution">
    <text evidence="2">The sequence shown here is derived from an EMBL/GenBank/DDBJ whole genome shotgun (WGS) entry which is preliminary data.</text>
</comment>
<dbReference type="Pfam" id="PF12680">
    <property type="entry name" value="SnoaL_2"/>
    <property type="match status" value="1"/>
</dbReference>
<proteinExistence type="predicted"/>
<organism evidence="2 3">
    <name type="scientific">Erythrobacter ani</name>
    <dbReference type="NCBI Taxonomy" id="2827235"/>
    <lineage>
        <taxon>Bacteria</taxon>
        <taxon>Pseudomonadati</taxon>
        <taxon>Pseudomonadota</taxon>
        <taxon>Alphaproteobacteria</taxon>
        <taxon>Sphingomonadales</taxon>
        <taxon>Erythrobacteraceae</taxon>
        <taxon>Erythrobacter/Porphyrobacter group</taxon>
        <taxon>Erythrobacter</taxon>
    </lineage>
</organism>
<dbReference type="InterPro" id="IPR037401">
    <property type="entry name" value="SnoaL-like"/>
</dbReference>
<feature type="domain" description="SnoaL-like" evidence="1">
    <location>
        <begin position="42"/>
        <end position="136"/>
    </location>
</feature>
<sequence>MGFSEGGAVMRKSVMIACALASAFIPTNASGSDKRNFAEQTVQRHVEAYRSGDIDRFVAIFAKDATVVSNGIVVTGHKQIRASYAANFGPAAPSIDVVESGMVDDRVYLVIAFVFADGTKMCCSYSEYTVVNGKISHLEANF</sequence>